<feature type="transmembrane region" description="Helical" evidence="2">
    <location>
        <begin position="187"/>
        <end position="208"/>
    </location>
</feature>
<feature type="transmembrane region" description="Helical" evidence="2">
    <location>
        <begin position="236"/>
        <end position="262"/>
    </location>
</feature>
<feature type="transmembrane region" description="Helical" evidence="2">
    <location>
        <begin position="274"/>
        <end position="294"/>
    </location>
</feature>
<dbReference type="InterPro" id="IPR001927">
    <property type="entry name" value="Na/Gal_symport"/>
</dbReference>
<dbReference type="NCBIfam" id="TIGR00792">
    <property type="entry name" value="gph"/>
    <property type="match status" value="1"/>
</dbReference>
<feature type="transmembrane region" description="Helical" evidence="2">
    <location>
        <begin position="21"/>
        <end position="41"/>
    </location>
</feature>
<sequence length="459" mass="50378">MSDSEQGAQRLSMKRKAGFAIGDYACNLYWQSISLFLMYYYTDVVGLPATTAGLIYMIASIFDGAIDPVMGAVADRTRTRWGRYRPWILIGAIPLGFSFAALYWKPALDGLGLIAVVLATHLVFRVAYTAVSIPYSSLTARITTSSDERNGLAGFRMFFATLAGLTISFLTQPMVALFGGGDQARGFFYAACTIALVSTSILPLVFLATREPVLASDDQPMPGMRDYWRSIRVNRAFWLVMVAITSAALCSTVIGKSVLYYFKYFVGDEGSARYALSVKSAAGLLIIPSWVYVTKLTGKRGAWFTATGWALVGLAVFALTDIRDVVGASLMFLFLHVAILGLNMTYWSMLPDTVEYGEWRSGVRAESFIFGFGIFFQKVALGMAAGLLGVMLDLAGYVPNQPQTPETLEGIKLIITVFPTIGLIMAAVAMWLHPLRRGEHERISRELAERRLAMAHADD</sequence>
<dbReference type="EMBL" id="JAINVV010000004">
    <property type="protein sequence ID" value="MBY8822457.1"/>
    <property type="molecule type" value="Genomic_DNA"/>
</dbReference>
<feature type="transmembrane region" description="Helical" evidence="2">
    <location>
        <begin position="86"/>
        <end position="104"/>
    </location>
</feature>
<feature type="transmembrane region" description="Helical" evidence="2">
    <location>
        <begin position="301"/>
        <end position="319"/>
    </location>
</feature>
<feature type="transmembrane region" description="Helical" evidence="2">
    <location>
        <begin position="53"/>
        <end position="74"/>
    </location>
</feature>
<comment type="caution">
    <text evidence="3">The sequence shown here is derived from an EMBL/GenBank/DDBJ whole genome shotgun (WGS) entry which is preliminary data.</text>
</comment>
<dbReference type="InterPro" id="IPR036259">
    <property type="entry name" value="MFS_trans_sf"/>
</dbReference>
<gene>
    <name evidence="3" type="ORF">K7G82_09150</name>
</gene>
<dbReference type="PANTHER" id="PTHR11328">
    <property type="entry name" value="MAJOR FACILITATOR SUPERFAMILY DOMAIN-CONTAINING PROTEIN"/>
    <property type="match status" value="1"/>
</dbReference>
<dbReference type="PANTHER" id="PTHR11328:SF24">
    <property type="entry name" value="MAJOR FACILITATOR SUPERFAMILY (MFS) PROFILE DOMAIN-CONTAINING PROTEIN"/>
    <property type="match status" value="1"/>
</dbReference>
<evidence type="ECO:0000313" key="4">
    <source>
        <dbReference type="Proteomes" id="UP000706039"/>
    </source>
</evidence>
<dbReference type="Proteomes" id="UP000706039">
    <property type="component" value="Unassembled WGS sequence"/>
</dbReference>
<feature type="transmembrane region" description="Helical" evidence="2">
    <location>
        <begin position="368"/>
        <end position="391"/>
    </location>
</feature>
<evidence type="ECO:0000256" key="1">
    <source>
        <dbReference type="ARBA" id="ARBA00009617"/>
    </source>
</evidence>
<comment type="similarity">
    <text evidence="1">Belongs to the sodium:galactoside symporter (TC 2.A.2) family.</text>
</comment>
<protein>
    <submittedName>
        <fullName evidence="3">MFS transporter</fullName>
    </submittedName>
</protein>
<keyword evidence="2" id="KW-1133">Transmembrane helix</keyword>
<evidence type="ECO:0000313" key="3">
    <source>
        <dbReference type="EMBL" id="MBY8822457.1"/>
    </source>
</evidence>
<feature type="transmembrane region" description="Helical" evidence="2">
    <location>
        <begin position="152"/>
        <end position="175"/>
    </location>
</feature>
<dbReference type="Pfam" id="PF13347">
    <property type="entry name" value="MFS_2"/>
    <property type="match status" value="1"/>
</dbReference>
<feature type="transmembrane region" description="Helical" evidence="2">
    <location>
        <begin position="325"/>
        <end position="347"/>
    </location>
</feature>
<dbReference type="CDD" id="cd17332">
    <property type="entry name" value="MFS_MelB_like"/>
    <property type="match status" value="1"/>
</dbReference>
<dbReference type="RefSeq" id="WP_222989535.1">
    <property type="nucleotide sequence ID" value="NZ_JAINVV010000004.1"/>
</dbReference>
<keyword evidence="4" id="KW-1185">Reference proteome</keyword>
<dbReference type="InterPro" id="IPR039672">
    <property type="entry name" value="MFS_2"/>
</dbReference>
<name>A0ABS7PMC7_9SPHN</name>
<accession>A0ABS7PMC7</accession>
<keyword evidence="2" id="KW-0472">Membrane</keyword>
<keyword evidence="2" id="KW-0812">Transmembrane</keyword>
<organism evidence="3 4">
    <name type="scientific">Sphingomonas colocasiae</name>
    <dbReference type="NCBI Taxonomy" id="1848973"/>
    <lineage>
        <taxon>Bacteria</taxon>
        <taxon>Pseudomonadati</taxon>
        <taxon>Pseudomonadota</taxon>
        <taxon>Alphaproteobacteria</taxon>
        <taxon>Sphingomonadales</taxon>
        <taxon>Sphingomonadaceae</taxon>
        <taxon>Sphingomonas</taxon>
    </lineage>
</organism>
<proteinExistence type="inferred from homology"/>
<reference evidence="3 4" key="1">
    <citation type="submission" date="2021-08" db="EMBL/GenBank/DDBJ databases">
        <authorList>
            <person name="Tuo L."/>
        </authorList>
    </citation>
    <scope>NUCLEOTIDE SEQUENCE [LARGE SCALE GENOMIC DNA]</scope>
    <source>
        <strain evidence="3 4">JCM 31229</strain>
    </source>
</reference>
<dbReference type="SUPFAM" id="SSF103473">
    <property type="entry name" value="MFS general substrate transporter"/>
    <property type="match status" value="1"/>
</dbReference>
<feature type="transmembrane region" description="Helical" evidence="2">
    <location>
        <begin position="110"/>
        <end position="131"/>
    </location>
</feature>
<feature type="transmembrane region" description="Helical" evidence="2">
    <location>
        <begin position="411"/>
        <end position="432"/>
    </location>
</feature>
<dbReference type="Gene3D" id="1.20.1250.20">
    <property type="entry name" value="MFS general substrate transporter like domains"/>
    <property type="match status" value="1"/>
</dbReference>
<evidence type="ECO:0000256" key="2">
    <source>
        <dbReference type="SAM" id="Phobius"/>
    </source>
</evidence>